<dbReference type="GO" id="GO:0006508">
    <property type="term" value="P:proteolysis"/>
    <property type="evidence" value="ECO:0007669"/>
    <property type="project" value="UniProtKB-KW"/>
</dbReference>
<keyword evidence="6" id="KW-1185">Reference proteome</keyword>
<dbReference type="EMBL" id="JACOOJ010000028">
    <property type="protein sequence ID" value="MBC5633951.1"/>
    <property type="molecule type" value="Genomic_DNA"/>
</dbReference>
<evidence type="ECO:0000256" key="1">
    <source>
        <dbReference type="ARBA" id="ARBA00006814"/>
    </source>
</evidence>
<dbReference type="Gene3D" id="3.40.50.1450">
    <property type="entry name" value="HybD-like"/>
    <property type="match status" value="1"/>
</dbReference>
<organism evidence="5 6">
    <name type="scientific">Parabacteroides hominis</name>
    <dbReference type="NCBI Taxonomy" id="2763057"/>
    <lineage>
        <taxon>Bacteria</taxon>
        <taxon>Pseudomonadati</taxon>
        <taxon>Bacteroidota</taxon>
        <taxon>Bacteroidia</taxon>
        <taxon>Bacteroidales</taxon>
        <taxon>Tannerellaceae</taxon>
        <taxon>Parabacteroides</taxon>
    </lineage>
</organism>
<gene>
    <name evidence="5" type="ORF">H8S65_14425</name>
</gene>
<protein>
    <submittedName>
        <fullName evidence="5">Hydrogenase maturation protease</fullName>
    </submittedName>
</protein>
<accession>A0ABR7DRD4</accession>
<comment type="similarity">
    <text evidence="1">Belongs to the peptidase A31 family.</text>
</comment>
<dbReference type="SUPFAM" id="SSF53163">
    <property type="entry name" value="HybD-like"/>
    <property type="match status" value="1"/>
</dbReference>
<evidence type="ECO:0000313" key="5">
    <source>
        <dbReference type="EMBL" id="MBC5633951.1"/>
    </source>
</evidence>
<dbReference type="InterPro" id="IPR000671">
    <property type="entry name" value="Peptidase_A31"/>
</dbReference>
<comment type="caution">
    <text evidence="5">The sequence shown here is derived from an EMBL/GenBank/DDBJ whole genome shotgun (WGS) entry which is preliminary data.</text>
</comment>
<reference evidence="5 6" key="1">
    <citation type="submission" date="2020-08" db="EMBL/GenBank/DDBJ databases">
        <title>Genome public.</title>
        <authorList>
            <person name="Liu C."/>
            <person name="Sun Q."/>
        </authorList>
    </citation>
    <scope>NUCLEOTIDE SEQUENCE [LARGE SCALE GENOMIC DNA]</scope>
    <source>
        <strain evidence="5 6">NSJ-79</strain>
    </source>
</reference>
<proteinExistence type="inferred from homology"/>
<dbReference type="RefSeq" id="WP_186930614.1">
    <property type="nucleotide sequence ID" value="NZ_JACOOJ010000028.1"/>
</dbReference>
<dbReference type="PANTHER" id="PTHR30302">
    <property type="entry name" value="HYDROGENASE 1 MATURATION PROTEASE"/>
    <property type="match status" value="1"/>
</dbReference>
<dbReference type="Pfam" id="PF01750">
    <property type="entry name" value="HycI"/>
    <property type="match status" value="1"/>
</dbReference>
<keyword evidence="3" id="KW-0064">Aspartyl protease</keyword>
<keyword evidence="4" id="KW-0378">Hydrolase</keyword>
<evidence type="ECO:0000256" key="3">
    <source>
        <dbReference type="ARBA" id="ARBA00022750"/>
    </source>
</evidence>
<sequence length="149" mass="16381">MNKDILVLGVGNLLLKDEGVGIHVIRALEKEELPPNVSLMDGGTGGLHLISWIQDYNRIIMVDATLDHNPPGTIRLIRPRYATDFPPLMSAHEVGLRDMIEAMILTEKLPDIQLIVVSAEDISEVGMELTPAVEAAVPEVVEMVKQIIQ</sequence>
<dbReference type="InterPro" id="IPR023430">
    <property type="entry name" value="Pept_HybD-like_dom_sf"/>
</dbReference>
<name>A0ABR7DRD4_9BACT</name>
<evidence type="ECO:0000256" key="4">
    <source>
        <dbReference type="ARBA" id="ARBA00022801"/>
    </source>
</evidence>
<dbReference type="Proteomes" id="UP000651475">
    <property type="component" value="Unassembled WGS sequence"/>
</dbReference>
<dbReference type="PRINTS" id="PR00446">
    <property type="entry name" value="HYDRGNUPTAKE"/>
</dbReference>
<evidence type="ECO:0000256" key="2">
    <source>
        <dbReference type="ARBA" id="ARBA00022670"/>
    </source>
</evidence>
<dbReference type="GO" id="GO:0008233">
    <property type="term" value="F:peptidase activity"/>
    <property type="evidence" value="ECO:0007669"/>
    <property type="project" value="UniProtKB-KW"/>
</dbReference>
<dbReference type="NCBIfam" id="TIGR00072">
    <property type="entry name" value="hydrog_prot"/>
    <property type="match status" value="1"/>
</dbReference>
<evidence type="ECO:0000313" key="6">
    <source>
        <dbReference type="Proteomes" id="UP000651475"/>
    </source>
</evidence>
<dbReference type="PANTHER" id="PTHR30302:SF1">
    <property type="entry name" value="HYDROGENASE 2 MATURATION PROTEASE"/>
    <property type="match status" value="1"/>
</dbReference>
<keyword evidence="2 5" id="KW-0645">Protease</keyword>